<protein>
    <submittedName>
        <fullName evidence="9">MFS transporter</fullName>
    </submittedName>
</protein>
<dbReference type="PROSITE" id="PS50850">
    <property type="entry name" value="MFS"/>
    <property type="match status" value="1"/>
</dbReference>
<feature type="transmembrane region" description="Helical" evidence="7">
    <location>
        <begin position="329"/>
        <end position="347"/>
    </location>
</feature>
<evidence type="ECO:0000256" key="2">
    <source>
        <dbReference type="ARBA" id="ARBA00022448"/>
    </source>
</evidence>
<dbReference type="SUPFAM" id="SSF103473">
    <property type="entry name" value="MFS general substrate transporter"/>
    <property type="match status" value="1"/>
</dbReference>
<proteinExistence type="predicted"/>
<feature type="transmembrane region" description="Helical" evidence="7">
    <location>
        <begin position="424"/>
        <end position="442"/>
    </location>
</feature>
<dbReference type="InterPro" id="IPR036259">
    <property type="entry name" value="MFS_trans_sf"/>
</dbReference>
<feature type="domain" description="Major facilitator superfamily (MFS) profile" evidence="8">
    <location>
        <begin position="26"/>
        <end position="446"/>
    </location>
</feature>
<evidence type="ECO:0000256" key="6">
    <source>
        <dbReference type="ARBA" id="ARBA00023136"/>
    </source>
</evidence>
<evidence type="ECO:0000313" key="10">
    <source>
        <dbReference type="Proteomes" id="UP001596996"/>
    </source>
</evidence>
<comment type="caution">
    <text evidence="9">The sequence shown here is derived from an EMBL/GenBank/DDBJ whole genome shotgun (WGS) entry which is preliminary data.</text>
</comment>
<comment type="subcellular location">
    <subcellularLocation>
        <location evidence="1">Cell membrane</location>
        <topology evidence="1">Multi-pass membrane protein</topology>
    </subcellularLocation>
</comment>
<dbReference type="Proteomes" id="UP001596996">
    <property type="component" value="Unassembled WGS sequence"/>
</dbReference>
<feature type="transmembrane region" description="Helical" evidence="7">
    <location>
        <begin position="353"/>
        <end position="378"/>
    </location>
</feature>
<keyword evidence="6 7" id="KW-0472">Membrane</keyword>
<keyword evidence="3" id="KW-1003">Cell membrane</keyword>
<dbReference type="InterPro" id="IPR005829">
    <property type="entry name" value="Sugar_transporter_CS"/>
</dbReference>
<accession>A0ABW3IA82</accession>
<keyword evidence="10" id="KW-1185">Reference proteome</keyword>
<reference evidence="10" key="1">
    <citation type="journal article" date="2019" name="Int. J. Syst. Evol. Microbiol.">
        <title>The Global Catalogue of Microorganisms (GCM) 10K type strain sequencing project: providing services to taxonomists for standard genome sequencing and annotation.</title>
        <authorList>
            <consortium name="The Broad Institute Genomics Platform"/>
            <consortium name="The Broad Institute Genome Sequencing Center for Infectious Disease"/>
            <person name="Wu L."/>
            <person name="Ma J."/>
        </authorList>
    </citation>
    <scope>NUCLEOTIDE SEQUENCE [LARGE SCALE GENOMIC DNA]</scope>
    <source>
        <strain evidence="10">CCUG 61707</strain>
    </source>
</reference>
<evidence type="ECO:0000256" key="7">
    <source>
        <dbReference type="SAM" id="Phobius"/>
    </source>
</evidence>
<dbReference type="Gene3D" id="1.20.1250.20">
    <property type="entry name" value="MFS general substrate transporter like domains"/>
    <property type="match status" value="1"/>
</dbReference>
<feature type="transmembrane region" description="Helical" evidence="7">
    <location>
        <begin position="126"/>
        <end position="144"/>
    </location>
</feature>
<dbReference type="PANTHER" id="PTHR43045">
    <property type="entry name" value="SHIKIMATE TRANSPORTER"/>
    <property type="match status" value="1"/>
</dbReference>
<feature type="transmembrane region" description="Helical" evidence="7">
    <location>
        <begin position="199"/>
        <end position="218"/>
    </location>
</feature>
<dbReference type="RefSeq" id="WP_380820976.1">
    <property type="nucleotide sequence ID" value="NZ_JBHTJN010000011.1"/>
</dbReference>
<dbReference type="PROSITE" id="PS00217">
    <property type="entry name" value="SUGAR_TRANSPORT_2"/>
    <property type="match status" value="1"/>
</dbReference>
<feature type="transmembrane region" description="Helical" evidence="7">
    <location>
        <begin position="398"/>
        <end position="418"/>
    </location>
</feature>
<dbReference type="PANTHER" id="PTHR43045:SF1">
    <property type="entry name" value="SHIKIMATE TRANSPORTER"/>
    <property type="match status" value="1"/>
</dbReference>
<evidence type="ECO:0000256" key="1">
    <source>
        <dbReference type="ARBA" id="ARBA00004651"/>
    </source>
</evidence>
<dbReference type="InterPro" id="IPR020846">
    <property type="entry name" value="MFS_dom"/>
</dbReference>
<dbReference type="InterPro" id="IPR005828">
    <property type="entry name" value="MFS_sugar_transport-like"/>
</dbReference>
<dbReference type="Pfam" id="PF00083">
    <property type="entry name" value="Sugar_tr"/>
    <property type="match status" value="1"/>
</dbReference>
<keyword evidence="2" id="KW-0813">Transport</keyword>
<evidence type="ECO:0000256" key="3">
    <source>
        <dbReference type="ARBA" id="ARBA00022475"/>
    </source>
</evidence>
<evidence type="ECO:0000313" key="9">
    <source>
        <dbReference type="EMBL" id="MFD0966582.1"/>
    </source>
</evidence>
<keyword evidence="5 7" id="KW-1133">Transmembrane helix</keyword>
<feature type="transmembrane region" description="Helical" evidence="7">
    <location>
        <begin position="165"/>
        <end position="187"/>
    </location>
</feature>
<evidence type="ECO:0000256" key="4">
    <source>
        <dbReference type="ARBA" id="ARBA00022692"/>
    </source>
</evidence>
<feature type="transmembrane region" description="Helical" evidence="7">
    <location>
        <begin position="98"/>
        <end position="120"/>
    </location>
</feature>
<organism evidence="9 10">
    <name type="scientific">Seminibacterium arietis</name>
    <dbReference type="NCBI Taxonomy" id="1173502"/>
    <lineage>
        <taxon>Bacteria</taxon>
        <taxon>Pseudomonadati</taxon>
        <taxon>Pseudomonadota</taxon>
        <taxon>Gammaproteobacteria</taxon>
        <taxon>Pasteurellales</taxon>
        <taxon>Pasteurellaceae</taxon>
        <taxon>Seminibacterium</taxon>
    </lineage>
</organism>
<sequence length="465" mass="51018">MKPSQTHTDCESIYKKARSDKNVRAAALAGGVGTMLEQFDFAIYGLAAALVFPQVFFPQSDPLAGALMAFAGFAVGFLARPIGGIIFAHFGEIFGRKWVLVVTLALMGTATFLIGCIPSYETIGILSPILLFLLRLLQGLGAGAEQSGSATLLTETARIGRRGRLASSVMVGAAAGTVCGTFMFSLIQWIIPEQDFISWGWRIVFLFSFVVTIAAWLIRRHLSESPVFEQLKESTQENHKMEAPLVQSIKYGWKRIIQVAIMNWGPNTNSYTVQTFFVTYVTAHVYLTGTTKFFPRSTITDIQLIGAFIGMISAFMWGTLSDRFGRKSMYLLIAGLATVMPFLYFNLLDTGSVFLIGIAIALGYIFAAYGNVGVQMAYFPELFGTRYRYAGVTVAREISSLIGGGIAPMVCSFLLLTYGTWLPIAIYIAFTMLCSFLATLFVPETLDRDMTIVTDAIKSEEHTGF</sequence>
<feature type="transmembrane region" description="Helical" evidence="7">
    <location>
        <begin position="299"/>
        <end position="317"/>
    </location>
</feature>
<gene>
    <name evidence="9" type="ORF">ACFQ02_06990</name>
</gene>
<name>A0ABW3IA82_9PAST</name>
<evidence type="ECO:0000256" key="5">
    <source>
        <dbReference type="ARBA" id="ARBA00022989"/>
    </source>
</evidence>
<feature type="transmembrane region" description="Helical" evidence="7">
    <location>
        <begin position="63"/>
        <end position="86"/>
    </location>
</feature>
<evidence type="ECO:0000259" key="8">
    <source>
        <dbReference type="PROSITE" id="PS50850"/>
    </source>
</evidence>
<feature type="transmembrane region" description="Helical" evidence="7">
    <location>
        <begin position="271"/>
        <end position="287"/>
    </location>
</feature>
<keyword evidence="4 7" id="KW-0812">Transmembrane</keyword>
<dbReference type="EMBL" id="JBHTJN010000011">
    <property type="protein sequence ID" value="MFD0966582.1"/>
    <property type="molecule type" value="Genomic_DNA"/>
</dbReference>